<organism evidence="4 5">
    <name type="scientific">Hydrogenophaga electricum</name>
    <dbReference type="NCBI Taxonomy" id="1230953"/>
    <lineage>
        <taxon>Bacteria</taxon>
        <taxon>Pseudomonadati</taxon>
        <taxon>Pseudomonadota</taxon>
        <taxon>Betaproteobacteria</taxon>
        <taxon>Burkholderiales</taxon>
        <taxon>Comamonadaceae</taxon>
        <taxon>Hydrogenophaga</taxon>
    </lineage>
</organism>
<dbReference type="InterPro" id="IPR029044">
    <property type="entry name" value="Nucleotide-diphossugar_trans"/>
</dbReference>
<sequence>MSPTTSFPFGIAAIFKNEAPYLIEWLAHHRVLGIDRFFLADNESNDGTAELLQALQQAGVVRFVHVPTSAGSPQGAGYRMILEAFGAHADWLAFMDADEFLMPAEEGFDLAGWFRALAAPDVGAVALNWAVYGSSGRVYADDGPVQSRFRFRAPASFESHHHVKSILRLTALSDNVRPHTSSLRPGFRYLQADGQDFRVRDHYQDQSGDGLSQRLCWSPVRVNHYVIKSWVEYFYKKSSRGSAAGAGGAYQADFFYFHDHNDVEDAPSEAHQERVRREAAWIREMVARNAPGLLERFDANQLQLQGFKPPPGLVTGCVDEVWWEAGTLCLKGWALVRRSTFPLDMQVHVNGVGWPVAECVRMARPDVRLHHPRAPLDCGFVIRLEAAQAAVPLQALRVDVPPLAGVEPESLPLGAFVVRDSLVRPVGL</sequence>
<evidence type="ECO:0000256" key="1">
    <source>
        <dbReference type="ARBA" id="ARBA00004167"/>
    </source>
</evidence>
<name>A0ABQ6C0V3_9BURK</name>
<keyword evidence="3" id="KW-0472">Membrane</keyword>
<dbReference type="PANTHER" id="PTHR21461">
    <property type="entry name" value="GLYCOSYLTRANSFERASE FAMILY 92 PROTEIN"/>
    <property type="match status" value="1"/>
</dbReference>
<comment type="subcellular location">
    <subcellularLocation>
        <location evidence="1">Membrane</location>
        <topology evidence="1">Single-pass membrane protein</topology>
    </subcellularLocation>
</comment>
<dbReference type="CDD" id="cd00761">
    <property type="entry name" value="Glyco_tranf_GTA_type"/>
    <property type="match status" value="1"/>
</dbReference>
<evidence type="ECO:0008006" key="6">
    <source>
        <dbReference type="Google" id="ProtNLM"/>
    </source>
</evidence>
<keyword evidence="5" id="KW-1185">Reference proteome</keyword>
<evidence type="ECO:0000256" key="3">
    <source>
        <dbReference type="ARBA" id="ARBA00022989"/>
    </source>
</evidence>
<evidence type="ECO:0000256" key="2">
    <source>
        <dbReference type="ARBA" id="ARBA00022692"/>
    </source>
</evidence>
<reference evidence="5" key="1">
    <citation type="journal article" date="2019" name="Int. J. Syst. Evol. Microbiol.">
        <title>The Global Catalogue of Microorganisms (GCM) 10K type strain sequencing project: providing services to taxonomists for standard genome sequencing and annotation.</title>
        <authorList>
            <consortium name="The Broad Institute Genomics Platform"/>
            <consortium name="The Broad Institute Genome Sequencing Center for Infectious Disease"/>
            <person name="Wu L."/>
            <person name="Ma J."/>
        </authorList>
    </citation>
    <scope>NUCLEOTIDE SEQUENCE [LARGE SCALE GENOMIC DNA]</scope>
    <source>
        <strain evidence="5">NBRC 109341</strain>
    </source>
</reference>
<dbReference type="RefSeq" id="WP_284307163.1">
    <property type="nucleotide sequence ID" value="NZ_BSPB01000007.1"/>
</dbReference>
<proteinExistence type="predicted"/>
<evidence type="ECO:0000313" key="5">
    <source>
        <dbReference type="Proteomes" id="UP001156903"/>
    </source>
</evidence>
<protein>
    <recommendedName>
        <fullName evidence="6">Glycosyltransferase family 2 protein</fullName>
    </recommendedName>
</protein>
<comment type="caution">
    <text evidence="4">The sequence shown here is derived from an EMBL/GenBank/DDBJ whole genome shotgun (WGS) entry which is preliminary data.</text>
</comment>
<gene>
    <name evidence="4" type="ORF">GCM10007935_13070</name>
</gene>
<keyword evidence="2" id="KW-0812">Transmembrane</keyword>
<evidence type="ECO:0000313" key="4">
    <source>
        <dbReference type="EMBL" id="GLS13877.1"/>
    </source>
</evidence>
<dbReference type="Pfam" id="PF13704">
    <property type="entry name" value="Glyco_tranf_2_4"/>
    <property type="match status" value="1"/>
</dbReference>
<keyword evidence="3" id="KW-1133">Transmembrane helix</keyword>
<accession>A0ABQ6C0V3</accession>
<dbReference type="PANTHER" id="PTHR21461:SF69">
    <property type="entry name" value="GLYCOSYLTRANSFERASE FAMILY 92 PROTEIN"/>
    <property type="match status" value="1"/>
</dbReference>
<dbReference type="Gene3D" id="3.90.550.10">
    <property type="entry name" value="Spore Coat Polysaccharide Biosynthesis Protein SpsA, Chain A"/>
    <property type="match status" value="1"/>
</dbReference>
<dbReference type="Proteomes" id="UP001156903">
    <property type="component" value="Unassembled WGS sequence"/>
</dbReference>
<dbReference type="EMBL" id="BSPB01000007">
    <property type="protein sequence ID" value="GLS13877.1"/>
    <property type="molecule type" value="Genomic_DNA"/>
</dbReference>
<dbReference type="SUPFAM" id="SSF53448">
    <property type="entry name" value="Nucleotide-diphospho-sugar transferases"/>
    <property type="match status" value="1"/>
</dbReference>